<dbReference type="InterPro" id="IPR012763">
    <property type="entry name" value="DNA_pol_III_sug/sutau_N"/>
</dbReference>
<dbReference type="GO" id="GO:0009360">
    <property type="term" value="C:DNA polymerase III complex"/>
    <property type="evidence" value="ECO:0007669"/>
    <property type="project" value="InterPro"/>
</dbReference>
<dbReference type="EMBL" id="HG966617">
    <property type="protein sequence ID" value="CDO58288.1"/>
    <property type="molecule type" value="Genomic_DNA"/>
</dbReference>
<dbReference type="NCBIfam" id="NF006585">
    <property type="entry name" value="PRK09111.1"/>
    <property type="match status" value="1"/>
</dbReference>
<evidence type="ECO:0000313" key="15">
    <source>
        <dbReference type="Proteomes" id="UP000032160"/>
    </source>
</evidence>
<feature type="region of interest" description="Disordered" evidence="12">
    <location>
        <begin position="612"/>
        <end position="641"/>
    </location>
</feature>
<dbReference type="GO" id="GO:0005524">
    <property type="term" value="F:ATP binding"/>
    <property type="evidence" value="ECO:0007669"/>
    <property type="project" value="UniProtKB-KW"/>
</dbReference>
<dbReference type="Gene3D" id="1.20.272.10">
    <property type="match status" value="1"/>
</dbReference>
<dbReference type="GO" id="GO:0006261">
    <property type="term" value="P:DNA-templated DNA replication"/>
    <property type="evidence" value="ECO:0007669"/>
    <property type="project" value="TreeGrafter"/>
</dbReference>
<dbReference type="EC" id="2.7.7.7" evidence="11"/>
<accession>X5M5X5</accession>
<dbReference type="Pfam" id="PF22608">
    <property type="entry name" value="DNAX_ATPase_lid"/>
    <property type="match status" value="1"/>
</dbReference>
<dbReference type="CDD" id="cd00009">
    <property type="entry name" value="AAA"/>
    <property type="match status" value="1"/>
</dbReference>
<gene>
    <name evidence="11" type="primary">dnaX</name>
    <name evidence="14" type="ORF">BN1012_Phect74</name>
</gene>
<feature type="region of interest" description="Disordered" evidence="12">
    <location>
        <begin position="1"/>
        <end position="46"/>
    </location>
</feature>
<feature type="compositionally biased region" description="Low complexity" evidence="12">
    <location>
        <begin position="450"/>
        <end position="461"/>
    </location>
</feature>
<keyword evidence="6 11" id="KW-0547">Nucleotide-binding</keyword>
<evidence type="ECO:0000256" key="12">
    <source>
        <dbReference type="SAM" id="MobiDB-lite"/>
    </source>
</evidence>
<evidence type="ECO:0000256" key="10">
    <source>
        <dbReference type="ARBA" id="ARBA00049244"/>
    </source>
</evidence>
<name>X5M5X5_9HYPH</name>
<keyword evidence="4 11" id="KW-0235">DNA replication</keyword>
<organism evidence="14 15">
    <name type="scientific">Candidatus Phaeomarinibacter ectocarpi</name>
    <dbReference type="NCBI Taxonomy" id="1458461"/>
    <lineage>
        <taxon>Bacteria</taxon>
        <taxon>Pseudomonadati</taxon>
        <taxon>Pseudomonadota</taxon>
        <taxon>Alphaproteobacteria</taxon>
        <taxon>Hyphomicrobiales</taxon>
        <taxon>Parvibaculaceae</taxon>
        <taxon>Candidatus Phaeomarinibacter</taxon>
    </lineage>
</organism>
<dbReference type="KEGG" id="pect:BN1012_Phect74"/>
<dbReference type="InterPro" id="IPR045085">
    <property type="entry name" value="HLD_clamp_pol_III_gamma_tau"/>
</dbReference>
<feature type="compositionally biased region" description="Low complexity" evidence="12">
    <location>
        <begin position="612"/>
        <end position="622"/>
    </location>
</feature>
<evidence type="ECO:0000256" key="3">
    <source>
        <dbReference type="ARBA" id="ARBA00022695"/>
    </source>
</evidence>
<feature type="compositionally biased region" description="Acidic residues" evidence="12">
    <location>
        <begin position="624"/>
        <end position="641"/>
    </location>
</feature>
<evidence type="ECO:0000256" key="11">
    <source>
        <dbReference type="RuleBase" id="RU364063"/>
    </source>
</evidence>
<evidence type="ECO:0000256" key="6">
    <source>
        <dbReference type="ARBA" id="ARBA00022741"/>
    </source>
</evidence>
<dbReference type="GO" id="GO:0003887">
    <property type="term" value="F:DNA-directed DNA polymerase activity"/>
    <property type="evidence" value="ECO:0007669"/>
    <property type="project" value="UniProtKB-KW"/>
</dbReference>
<dbReference type="PATRIC" id="fig|1458461.3.peg.74"/>
<dbReference type="Pfam" id="PF13177">
    <property type="entry name" value="DNA_pol3_delta2"/>
    <property type="match status" value="1"/>
</dbReference>
<dbReference type="SMART" id="SM00382">
    <property type="entry name" value="AAA"/>
    <property type="match status" value="1"/>
</dbReference>
<feature type="compositionally biased region" description="Low complexity" evidence="12">
    <location>
        <begin position="473"/>
        <end position="482"/>
    </location>
</feature>
<keyword evidence="9 11" id="KW-0239">DNA-directed DNA polymerase</keyword>
<evidence type="ECO:0000313" key="14">
    <source>
        <dbReference type="EMBL" id="CDO58288.1"/>
    </source>
</evidence>
<sequence length="641" mass="68449">MTAPSDTGPGDTDSGAPEEDAPNLGMTADDAGFDLMGGEAKEPAKPSEYQVLARKYRPQTFDDLVGQEAMVRTLGNAFATNRIAHAFILTGVRGIGKTTTARILARALNYDGDGIDGPTIDMPKLGINCQEIMDSRHQDVMEMDAASRTGIGDIREIIESVRYAPTSARYKVYIIDEVHMLSNAAFNGLLKTLEEPPAHVKFIFATTEIRKVPVTVLSRCQRFDLRRLDTDAMSAHLANIAGKEGVSVDEGALALIGRAAEGSVRDGLSLLDQAIAHGTQGETISADGVRAMLGLADRGRVFDLFEHVMKGDVATALTELAAQYHDGADPAVVISDMAELTHWLTRLKLVEKAADDKTVSDMDRTRGLEMVAKLSVKSLARTWQMLLKGLGEVERAPWPLAAAEMVLVRLAYAADLPTPEELIKKLQNTPAPAAGTAPSSGAPASGGGSSAAISAGASSGPVRSVPSAPQSGPTMAQAAPAMDTAPAIQLQRFEDVVAMAEQKRDVMLQNALEHDVQLVNFAPGRIELAVLRGSGDIIQELSRKLSSWTNERWFVTQAKRDAEPVQPTIGETKKNAREAQMQAIRQEPLVKAALEAFPGAEIVEVRDLGADAAAEAADTPAPVESDDDVMDDDAPNTEDFI</sequence>
<dbReference type="STRING" id="1458461.BN1012_Phect74"/>
<dbReference type="Gene3D" id="3.40.50.300">
    <property type="entry name" value="P-loop containing nucleotide triphosphate hydrolases"/>
    <property type="match status" value="1"/>
</dbReference>
<dbReference type="Gene3D" id="1.10.8.60">
    <property type="match status" value="1"/>
</dbReference>
<evidence type="ECO:0000256" key="4">
    <source>
        <dbReference type="ARBA" id="ARBA00022705"/>
    </source>
</evidence>
<evidence type="ECO:0000256" key="9">
    <source>
        <dbReference type="ARBA" id="ARBA00022932"/>
    </source>
</evidence>
<evidence type="ECO:0000256" key="2">
    <source>
        <dbReference type="ARBA" id="ARBA00022679"/>
    </source>
</evidence>
<evidence type="ECO:0000256" key="7">
    <source>
        <dbReference type="ARBA" id="ARBA00022833"/>
    </source>
</evidence>
<dbReference type="Pfam" id="PF12169">
    <property type="entry name" value="DNA_pol3_gamma3"/>
    <property type="match status" value="1"/>
</dbReference>
<dbReference type="Pfam" id="PF12362">
    <property type="entry name" value="DUF3646"/>
    <property type="match status" value="1"/>
</dbReference>
<keyword evidence="7" id="KW-0862">Zinc</keyword>
<reference evidence="14 15" key="1">
    <citation type="journal article" date="2014" name="Front. Genet.">
        <title>Genome and metabolic network of "Candidatus Phaeomarinobacter ectocarpi" Ec32, a new candidate genus of Alphaproteobacteria frequently associated with brown algae.</title>
        <authorList>
            <person name="Dittami S.M."/>
            <person name="Barbeyron T."/>
            <person name="Boyen C."/>
            <person name="Cambefort J."/>
            <person name="Collet G."/>
            <person name="Delage L."/>
            <person name="Gobet A."/>
            <person name="Groisillier A."/>
            <person name="Leblanc C."/>
            <person name="Michel G."/>
            <person name="Scornet D."/>
            <person name="Siegel A."/>
            <person name="Tapia J.E."/>
            <person name="Tonon T."/>
        </authorList>
    </citation>
    <scope>NUCLEOTIDE SEQUENCE [LARGE SCALE GENOMIC DNA]</scope>
    <source>
        <strain evidence="14 15">Ec32</strain>
    </source>
</reference>
<dbReference type="CDD" id="cd18137">
    <property type="entry name" value="HLD_clamp_pol_III_gamma_tau"/>
    <property type="match status" value="1"/>
</dbReference>
<dbReference type="InterPro" id="IPR050238">
    <property type="entry name" value="DNA_Rep/Repair_Clamp_Loader"/>
</dbReference>
<dbReference type="FunFam" id="1.20.272.10:FF:000003">
    <property type="entry name" value="DNA polymerase III subunit gamma/tau"/>
    <property type="match status" value="1"/>
</dbReference>
<proteinExistence type="inferred from homology"/>
<dbReference type="AlphaFoldDB" id="X5M5X5"/>
<comment type="subunit">
    <text evidence="11">DNA polymerase III contains a core (composed of alpha, epsilon and theta chains) that associates with a tau subunit. This core dimerizes to form the POLIII' complex. PolIII' associates with the gamma complex (composed of gamma, delta, delta', psi and chi chains) and with the beta chain to form the complete DNA polymerase III complex.</text>
</comment>
<feature type="compositionally biased region" description="Low complexity" evidence="12">
    <location>
        <begin position="430"/>
        <end position="443"/>
    </location>
</feature>
<feature type="domain" description="AAA+ ATPase" evidence="13">
    <location>
        <begin position="83"/>
        <end position="229"/>
    </location>
</feature>
<dbReference type="FunFam" id="1.10.8.60:FF:000013">
    <property type="entry name" value="DNA polymerase III subunit gamma/tau"/>
    <property type="match status" value="1"/>
</dbReference>
<keyword evidence="3 11" id="KW-0548">Nucleotidyltransferase</keyword>
<protein>
    <recommendedName>
        <fullName evidence="11">DNA polymerase III subunit gamma/tau</fullName>
        <ecNumber evidence="11">2.7.7.7</ecNumber>
    </recommendedName>
</protein>
<dbReference type="InterPro" id="IPR022107">
    <property type="entry name" value="DNA_pol_III_gamma/tau_C"/>
</dbReference>
<comment type="similarity">
    <text evidence="1 11">Belongs to the DnaX/STICHEL family.</text>
</comment>
<keyword evidence="8 11" id="KW-0067">ATP-binding</keyword>
<dbReference type="InterPro" id="IPR003593">
    <property type="entry name" value="AAA+_ATPase"/>
</dbReference>
<dbReference type="GO" id="GO:0046872">
    <property type="term" value="F:metal ion binding"/>
    <property type="evidence" value="ECO:0007669"/>
    <property type="project" value="UniProtKB-KW"/>
</dbReference>
<dbReference type="SUPFAM" id="SSF48019">
    <property type="entry name" value="post-AAA+ oligomerization domain-like"/>
    <property type="match status" value="1"/>
</dbReference>
<dbReference type="InterPro" id="IPR022754">
    <property type="entry name" value="DNA_pol_III_gamma-3"/>
</dbReference>
<dbReference type="SUPFAM" id="SSF52540">
    <property type="entry name" value="P-loop containing nucleoside triphosphate hydrolases"/>
    <property type="match status" value="1"/>
</dbReference>
<dbReference type="GO" id="GO:0003677">
    <property type="term" value="F:DNA binding"/>
    <property type="evidence" value="ECO:0007669"/>
    <property type="project" value="InterPro"/>
</dbReference>
<dbReference type="InterPro" id="IPR027417">
    <property type="entry name" value="P-loop_NTPase"/>
</dbReference>
<keyword evidence="15" id="KW-1185">Reference proteome</keyword>
<dbReference type="Proteomes" id="UP000032160">
    <property type="component" value="Chromosome I"/>
</dbReference>
<keyword evidence="2 11" id="KW-0808">Transferase</keyword>
<dbReference type="FunFam" id="3.40.50.300:FF:000014">
    <property type="entry name" value="DNA polymerase III subunit gamma/tau"/>
    <property type="match status" value="1"/>
</dbReference>
<dbReference type="PANTHER" id="PTHR11669:SF0">
    <property type="entry name" value="PROTEIN STICHEL-LIKE 2"/>
    <property type="match status" value="1"/>
</dbReference>
<evidence type="ECO:0000256" key="5">
    <source>
        <dbReference type="ARBA" id="ARBA00022723"/>
    </source>
</evidence>
<comment type="function">
    <text evidence="11">DNA polymerase III is a complex, multichain enzyme responsible for most of the replicative synthesis in bacteria. This DNA polymerase also exhibits 3' to 5' exonuclease activity.</text>
</comment>
<dbReference type="InterPro" id="IPR008921">
    <property type="entry name" value="DNA_pol3_clamp-load_cplx_C"/>
</dbReference>
<dbReference type="NCBIfam" id="TIGR02397">
    <property type="entry name" value="dnaX_nterm"/>
    <property type="match status" value="1"/>
</dbReference>
<dbReference type="PANTHER" id="PTHR11669">
    <property type="entry name" value="REPLICATION FACTOR C / DNA POLYMERASE III GAMMA-TAU SUBUNIT"/>
    <property type="match status" value="1"/>
</dbReference>
<keyword evidence="5" id="KW-0479">Metal-binding</keyword>
<comment type="catalytic activity">
    <reaction evidence="10 11">
        <text>DNA(n) + a 2'-deoxyribonucleoside 5'-triphosphate = DNA(n+1) + diphosphate</text>
        <dbReference type="Rhea" id="RHEA:22508"/>
        <dbReference type="Rhea" id="RHEA-COMP:17339"/>
        <dbReference type="Rhea" id="RHEA-COMP:17340"/>
        <dbReference type="ChEBI" id="CHEBI:33019"/>
        <dbReference type="ChEBI" id="CHEBI:61560"/>
        <dbReference type="ChEBI" id="CHEBI:173112"/>
        <dbReference type="EC" id="2.7.7.7"/>
    </reaction>
</comment>
<evidence type="ECO:0000256" key="1">
    <source>
        <dbReference type="ARBA" id="ARBA00006360"/>
    </source>
</evidence>
<evidence type="ECO:0000256" key="8">
    <source>
        <dbReference type="ARBA" id="ARBA00022840"/>
    </source>
</evidence>
<feature type="region of interest" description="Disordered" evidence="12">
    <location>
        <begin position="429"/>
        <end position="482"/>
    </location>
</feature>
<dbReference type="HOGENOM" id="CLU_006229_0_7_5"/>
<evidence type="ECO:0000259" key="13">
    <source>
        <dbReference type="SMART" id="SM00382"/>
    </source>
</evidence>